<feature type="non-terminal residue" evidence="2">
    <location>
        <position position="1"/>
    </location>
</feature>
<feature type="region of interest" description="Disordered" evidence="1">
    <location>
        <begin position="33"/>
        <end position="83"/>
    </location>
</feature>
<gene>
    <name evidence="2" type="ORF">RFI_15252</name>
</gene>
<evidence type="ECO:0000313" key="2">
    <source>
        <dbReference type="EMBL" id="ETO21950.1"/>
    </source>
</evidence>
<feature type="compositionally biased region" description="Polar residues" evidence="1">
    <location>
        <begin position="96"/>
        <end position="107"/>
    </location>
</feature>
<dbReference type="EMBL" id="ASPP01011165">
    <property type="protein sequence ID" value="ETO21950.1"/>
    <property type="molecule type" value="Genomic_DNA"/>
</dbReference>
<name>X6N6R0_RETFI</name>
<protein>
    <submittedName>
        <fullName evidence="2">Uncharacterized protein</fullName>
    </submittedName>
</protein>
<keyword evidence="3" id="KW-1185">Reference proteome</keyword>
<feature type="compositionally biased region" description="Polar residues" evidence="1">
    <location>
        <begin position="61"/>
        <end position="82"/>
    </location>
</feature>
<sequence>SDERSSSEKLIEISKKYGKQALRWTASKLENLNERINNEEGQGQQQQTTNEIERQEELPGSENQNNSDSTIGSTALQWSKSAGKTALDWSANKMQGLNNKYNQSDTAAENEPEGGGQQAGEKQ</sequence>
<feature type="region of interest" description="Disordered" evidence="1">
    <location>
        <begin position="96"/>
        <end position="123"/>
    </location>
</feature>
<dbReference type="AlphaFoldDB" id="X6N6R0"/>
<reference evidence="2 3" key="1">
    <citation type="journal article" date="2013" name="Curr. Biol.">
        <title>The Genome of the Foraminiferan Reticulomyxa filosa.</title>
        <authorList>
            <person name="Glockner G."/>
            <person name="Hulsmann N."/>
            <person name="Schleicher M."/>
            <person name="Noegel A.A."/>
            <person name="Eichinger L."/>
            <person name="Gallinger C."/>
            <person name="Pawlowski J."/>
            <person name="Sierra R."/>
            <person name="Euteneuer U."/>
            <person name="Pillet L."/>
            <person name="Moustafa A."/>
            <person name="Platzer M."/>
            <person name="Groth M."/>
            <person name="Szafranski K."/>
            <person name="Schliwa M."/>
        </authorList>
    </citation>
    <scope>NUCLEOTIDE SEQUENCE [LARGE SCALE GENOMIC DNA]</scope>
</reference>
<dbReference type="Proteomes" id="UP000023152">
    <property type="component" value="Unassembled WGS sequence"/>
</dbReference>
<feature type="compositionally biased region" description="Gly residues" evidence="1">
    <location>
        <begin position="113"/>
        <end position="123"/>
    </location>
</feature>
<feature type="compositionally biased region" description="Low complexity" evidence="1">
    <location>
        <begin position="39"/>
        <end position="50"/>
    </location>
</feature>
<proteinExistence type="predicted"/>
<evidence type="ECO:0000313" key="3">
    <source>
        <dbReference type="Proteomes" id="UP000023152"/>
    </source>
</evidence>
<evidence type="ECO:0000256" key="1">
    <source>
        <dbReference type="SAM" id="MobiDB-lite"/>
    </source>
</evidence>
<comment type="caution">
    <text evidence="2">The sequence shown here is derived from an EMBL/GenBank/DDBJ whole genome shotgun (WGS) entry which is preliminary data.</text>
</comment>
<organism evidence="2 3">
    <name type="scientific">Reticulomyxa filosa</name>
    <dbReference type="NCBI Taxonomy" id="46433"/>
    <lineage>
        <taxon>Eukaryota</taxon>
        <taxon>Sar</taxon>
        <taxon>Rhizaria</taxon>
        <taxon>Retaria</taxon>
        <taxon>Foraminifera</taxon>
        <taxon>Monothalamids</taxon>
        <taxon>Reticulomyxidae</taxon>
        <taxon>Reticulomyxa</taxon>
    </lineage>
</organism>
<accession>X6N6R0</accession>